<dbReference type="Proteomes" id="UP000195633">
    <property type="component" value="Chromosome"/>
</dbReference>
<dbReference type="GeneID" id="66351667"/>
<name>A0A1Y0V0U9_9PROT</name>
<dbReference type="RefSeq" id="WP_019089341.1">
    <property type="nucleotide sequence ID" value="NZ_CP021524.1"/>
</dbReference>
<evidence type="ECO:0000313" key="2">
    <source>
        <dbReference type="Proteomes" id="UP000195633"/>
    </source>
</evidence>
<protein>
    <recommendedName>
        <fullName evidence="3">Terminase</fullName>
    </recommendedName>
</protein>
<proteinExistence type="predicted"/>
<dbReference type="Gene3D" id="1.10.10.60">
    <property type="entry name" value="Homeodomain-like"/>
    <property type="match status" value="1"/>
</dbReference>
<dbReference type="AlphaFoldDB" id="A0A1Y0V0U9"/>
<dbReference type="EMBL" id="CP021524">
    <property type="protein sequence ID" value="ARW09993.1"/>
    <property type="molecule type" value="Genomic_DNA"/>
</dbReference>
<reference evidence="1 2" key="1">
    <citation type="submission" date="2017-05" db="EMBL/GenBank/DDBJ databases">
        <title>Genome sequence of Acetobacter pasteurianus subsp. ascendens strain SRCM101447.</title>
        <authorList>
            <person name="Cho S.H."/>
        </authorList>
    </citation>
    <scope>NUCLEOTIDE SEQUENCE [LARGE SCALE GENOMIC DNA]</scope>
    <source>
        <strain evidence="1 2">SRCM101447</strain>
    </source>
</reference>
<sequence length="157" mass="17333">MAGRPSKYQEGFAEQARKLCLLGATDQDLADFFEVSEQTINAWKSAHPEFLESIKKGKDLADAEVADRLFQRALGYSHKAVKIFNDQGRPLVVDYEEHYPPDTAAGIFWLKNRQKDKWRDKITQEHSGPDGGPIEVKGGGVSGLLNAALQEDGSNSG</sequence>
<organism evidence="1 2">
    <name type="scientific">Acetobacter ascendens</name>
    <dbReference type="NCBI Taxonomy" id="481146"/>
    <lineage>
        <taxon>Bacteria</taxon>
        <taxon>Pseudomonadati</taxon>
        <taxon>Pseudomonadota</taxon>
        <taxon>Alphaproteobacteria</taxon>
        <taxon>Acetobacterales</taxon>
        <taxon>Acetobacteraceae</taxon>
        <taxon>Acetobacter</taxon>
    </lineage>
</organism>
<gene>
    <name evidence="1" type="ORF">S101447_00891</name>
</gene>
<accession>A0A1Y0V0U9</accession>
<evidence type="ECO:0000313" key="1">
    <source>
        <dbReference type="EMBL" id="ARW09993.1"/>
    </source>
</evidence>
<evidence type="ECO:0008006" key="3">
    <source>
        <dbReference type="Google" id="ProtNLM"/>
    </source>
</evidence>